<evidence type="ECO:0000256" key="2">
    <source>
        <dbReference type="RuleBase" id="RU000461"/>
    </source>
</evidence>
<keyword evidence="4" id="KW-1185">Reference proteome</keyword>
<dbReference type="InterPro" id="IPR002397">
    <property type="entry name" value="Cyt_P450_B"/>
</dbReference>
<keyword evidence="2" id="KW-0408">Iron</keyword>
<dbReference type="PRINTS" id="PR00359">
    <property type="entry name" value="BP450"/>
</dbReference>
<evidence type="ECO:0000313" key="3">
    <source>
        <dbReference type="EMBL" id="GAA2273814.1"/>
    </source>
</evidence>
<dbReference type="PRINTS" id="PR00385">
    <property type="entry name" value="P450"/>
</dbReference>
<dbReference type="Gene3D" id="1.10.630.10">
    <property type="entry name" value="Cytochrome P450"/>
    <property type="match status" value="1"/>
</dbReference>
<keyword evidence="2" id="KW-0560">Oxidoreductase</keyword>
<dbReference type="CDD" id="cd11031">
    <property type="entry name" value="Cyp158A-like"/>
    <property type="match status" value="1"/>
</dbReference>
<name>A0ABN3EX52_9ACTN</name>
<evidence type="ECO:0000313" key="4">
    <source>
        <dbReference type="Proteomes" id="UP001500305"/>
    </source>
</evidence>
<sequence length="380" mass="42207">MTGQPYAYPFVWPSPFEQPKEFSGLHDEPVVEVILPSGDEALLITRYEDIRAVLTDPRVSKNRNRPDIARMTIKKVKAFQSQVDMDPPAHPRMRGLIARAFTPARVENLRPRIRELTGGLLDAMAAGPQPADFAEAFAFPLSIQVICELLGVPADEREQFTQRTAPPWDYMAELIERKRANPGDDLISALIQVHDEKDGRLSSQELHWWSTMLLLAGYETSANQLCSAVVMLTSHPDQMAKLREDPALLPGAVEELLRCQVVGTSLSMLRYVTDDIEVGGVTIPRGSSVITALEVANHDPAAFRCPERFDITRSDDPPQLTFSAGRHFCVGASLARAELQIALGSVLDRFPNLRLGVPVDQLVRTEDAFTQGFTEVPVTW</sequence>
<accession>A0ABN3EX52</accession>
<dbReference type="InterPro" id="IPR017972">
    <property type="entry name" value="Cyt_P450_CS"/>
</dbReference>
<dbReference type="RefSeq" id="WP_344640574.1">
    <property type="nucleotide sequence ID" value="NZ_BAAATR010000048.1"/>
</dbReference>
<comment type="caution">
    <text evidence="3">The sequence shown here is derived from an EMBL/GenBank/DDBJ whole genome shotgun (WGS) entry which is preliminary data.</text>
</comment>
<dbReference type="InterPro" id="IPR001128">
    <property type="entry name" value="Cyt_P450"/>
</dbReference>
<dbReference type="SUPFAM" id="SSF48264">
    <property type="entry name" value="Cytochrome P450"/>
    <property type="match status" value="1"/>
</dbReference>
<comment type="similarity">
    <text evidence="1 2">Belongs to the cytochrome P450 family.</text>
</comment>
<keyword evidence="2" id="KW-0349">Heme</keyword>
<dbReference type="Pfam" id="PF00067">
    <property type="entry name" value="p450"/>
    <property type="match status" value="1"/>
</dbReference>
<dbReference type="PROSITE" id="PS00086">
    <property type="entry name" value="CYTOCHROME_P450"/>
    <property type="match status" value="1"/>
</dbReference>
<dbReference type="Proteomes" id="UP001500305">
    <property type="component" value="Unassembled WGS sequence"/>
</dbReference>
<reference evidence="3 4" key="1">
    <citation type="journal article" date="2019" name="Int. J. Syst. Evol. Microbiol.">
        <title>The Global Catalogue of Microorganisms (GCM) 10K type strain sequencing project: providing services to taxonomists for standard genome sequencing and annotation.</title>
        <authorList>
            <consortium name="The Broad Institute Genomics Platform"/>
            <consortium name="The Broad Institute Genome Sequencing Center for Infectious Disease"/>
            <person name="Wu L."/>
            <person name="Ma J."/>
        </authorList>
    </citation>
    <scope>NUCLEOTIDE SEQUENCE [LARGE SCALE GENOMIC DNA]</scope>
    <source>
        <strain evidence="3 4">JCM 7356</strain>
    </source>
</reference>
<keyword evidence="2" id="KW-0503">Monooxygenase</keyword>
<evidence type="ECO:0000256" key="1">
    <source>
        <dbReference type="ARBA" id="ARBA00010617"/>
    </source>
</evidence>
<organism evidence="3 4">
    <name type="scientific">Kitasatospora cystarginea</name>
    <dbReference type="NCBI Taxonomy" id="58350"/>
    <lineage>
        <taxon>Bacteria</taxon>
        <taxon>Bacillati</taxon>
        <taxon>Actinomycetota</taxon>
        <taxon>Actinomycetes</taxon>
        <taxon>Kitasatosporales</taxon>
        <taxon>Streptomycetaceae</taxon>
        <taxon>Kitasatospora</taxon>
    </lineage>
</organism>
<dbReference type="PANTHER" id="PTHR46696">
    <property type="entry name" value="P450, PUTATIVE (EUROFUNG)-RELATED"/>
    <property type="match status" value="1"/>
</dbReference>
<dbReference type="InterPro" id="IPR036396">
    <property type="entry name" value="Cyt_P450_sf"/>
</dbReference>
<gene>
    <name evidence="3" type="ORF">GCM10010430_69670</name>
</gene>
<proteinExistence type="inferred from homology"/>
<keyword evidence="2" id="KW-0479">Metal-binding</keyword>
<protein>
    <submittedName>
        <fullName evidence="3">Cytochrome P450</fullName>
    </submittedName>
</protein>
<dbReference type="EMBL" id="BAAATR010000048">
    <property type="protein sequence ID" value="GAA2273814.1"/>
    <property type="molecule type" value="Genomic_DNA"/>
</dbReference>
<dbReference type="PANTHER" id="PTHR46696:SF1">
    <property type="entry name" value="CYTOCHROME P450 YJIB-RELATED"/>
    <property type="match status" value="1"/>
</dbReference>